<organism evidence="2">
    <name type="scientific">Acidithiobacillus ferrivorans</name>
    <dbReference type="NCBI Taxonomy" id="160808"/>
    <lineage>
        <taxon>Bacteria</taxon>
        <taxon>Pseudomonadati</taxon>
        <taxon>Pseudomonadota</taxon>
        <taxon>Acidithiobacillia</taxon>
        <taxon>Acidithiobacillales</taxon>
        <taxon>Acidithiobacillaceae</taxon>
        <taxon>Acidithiobacillus</taxon>
    </lineage>
</organism>
<name>A0A060UUS1_9PROT</name>
<reference evidence="2" key="2">
    <citation type="submission" date="2014-07" db="EMBL/GenBank/DDBJ databases">
        <title>Initial genome analysis of the psychrotolerant acidophile Acidithiobacillus ferrivorans CF27: insights into iron and sulfur oxidation pathways and into biofilm formation.</title>
        <authorList>
            <person name="Talla E."/>
            <person name="Hedrich S."/>
            <person name="Mangenot S."/>
            <person name="Ji B."/>
            <person name="Johnson D.B."/>
            <person name="Barbe V."/>
            <person name="Bonnefoy V."/>
        </authorList>
    </citation>
    <scope>NUCLEOTIDE SEQUENCE [LARGE SCALE GENOMIC DNA]</scope>
    <source>
        <strain evidence="2">CF27</strain>
    </source>
</reference>
<evidence type="ECO:0000256" key="1">
    <source>
        <dbReference type="SAM" id="MobiDB-lite"/>
    </source>
</evidence>
<reference evidence="4 5" key="3">
    <citation type="submission" date="2017-03" db="EMBL/GenBank/DDBJ databases">
        <authorList>
            <person name="Regsiter A."/>
            <person name="William W."/>
        </authorList>
    </citation>
    <scope>NUCLEOTIDE SEQUENCE [LARGE SCALE GENOMIC DNA]</scope>
    <source>
        <strain evidence="4">PRJEB5721</strain>
    </source>
</reference>
<protein>
    <submittedName>
        <fullName evidence="2">Uncharacterized protein</fullName>
    </submittedName>
</protein>
<dbReference type="EMBL" id="CCCS020000078">
    <property type="protein sequence ID" value="CDQ12061.1"/>
    <property type="molecule type" value="Genomic_DNA"/>
</dbReference>
<dbReference type="RefSeq" id="WP_035195462.1">
    <property type="nucleotide sequence ID" value="NZ_CCCS020000078.1"/>
</dbReference>
<evidence type="ECO:0000313" key="2">
    <source>
        <dbReference type="EMBL" id="CDQ12061.1"/>
    </source>
</evidence>
<sequence>MYDNLQENQGFIDDAKARGLDTLAYHDQKSQGFMLVAGHPDSIRLLGEILDDYEEHGALKPESINSTKSIGENEHAQ</sequence>
<feature type="region of interest" description="Disordered" evidence="1">
    <location>
        <begin position="57"/>
        <end position="77"/>
    </location>
</feature>
<dbReference type="AlphaFoldDB" id="A0A060UUS1"/>
<keyword evidence="5" id="KW-1185">Reference proteome</keyword>
<dbReference type="Proteomes" id="UP000595420">
    <property type="component" value="Chromosome"/>
</dbReference>
<dbReference type="EMBL" id="CP059488">
    <property type="protein sequence ID" value="QQD71992.1"/>
    <property type="molecule type" value="Genomic_DNA"/>
</dbReference>
<evidence type="ECO:0000313" key="4">
    <source>
        <dbReference type="EMBL" id="SMH64812.1"/>
    </source>
</evidence>
<reference evidence="2" key="1">
    <citation type="submission" date="2014-03" db="EMBL/GenBank/DDBJ databases">
        <authorList>
            <person name="Genoscope - CEA"/>
        </authorList>
    </citation>
    <scope>NUCLEOTIDE SEQUENCE [LARGE SCALE GENOMIC DNA]</scope>
    <source>
        <strain evidence="2">CF27</strain>
    </source>
</reference>
<proteinExistence type="predicted"/>
<gene>
    <name evidence="4" type="ORF">AFERRI_10846</name>
    <name evidence="2" type="ORF">AFERRI_80010</name>
    <name evidence="3" type="ORF">H2515_11220</name>
</gene>
<dbReference type="EMBL" id="LT841305">
    <property type="protein sequence ID" value="SMH64812.1"/>
    <property type="molecule type" value="Genomic_DNA"/>
</dbReference>
<evidence type="ECO:0000313" key="3">
    <source>
        <dbReference type="EMBL" id="QQD71992.1"/>
    </source>
</evidence>
<dbReference type="Proteomes" id="UP000193925">
    <property type="component" value="Chromosome AFERRI"/>
</dbReference>
<reference evidence="3 6" key="4">
    <citation type="submission" date="2020-07" db="EMBL/GenBank/DDBJ databases">
        <title>Complete genome sequence analysis of Acidithiobacillus ferrivorans XJFY6S-08 reveals extreme environmental adaptation to alpine acid mine drainage.</title>
        <authorList>
            <person name="Yan L."/>
            <person name="Ni Y."/>
        </authorList>
    </citation>
    <scope>NUCLEOTIDE SEQUENCE [LARGE SCALE GENOMIC DNA]</scope>
    <source>
        <strain evidence="3 6">XJFY6S-08</strain>
    </source>
</reference>
<accession>A0A060UUS1</accession>
<evidence type="ECO:0000313" key="6">
    <source>
        <dbReference type="Proteomes" id="UP000595420"/>
    </source>
</evidence>
<evidence type="ECO:0000313" key="5">
    <source>
        <dbReference type="Proteomes" id="UP000193925"/>
    </source>
</evidence>